<evidence type="ECO:0000256" key="1">
    <source>
        <dbReference type="RuleBase" id="RU365099"/>
    </source>
</evidence>
<dbReference type="PANTHER" id="PTHR28055">
    <property type="entry name" value="ALTERED INHERITANCE OF MITOCHONDRIA PROTEIN 41, MITOCHONDRIAL"/>
    <property type="match status" value="1"/>
</dbReference>
<proteinExistence type="inferred from homology"/>
<comment type="similarity">
    <text evidence="1">Belongs to the AIM41 family.</text>
</comment>
<dbReference type="PANTHER" id="PTHR28055:SF1">
    <property type="entry name" value="ALTERED INHERITANCE OF MITOCHONDRIA PROTEIN 41, MITOCHONDRIAL"/>
    <property type="match status" value="1"/>
</dbReference>
<feature type="non-terminal residue" evidence="2">
    <location>
        <position position="182"/>
    </location>
</feature>
<comment type="subcellular location">
    <subcellularLocation>
        <location evidence="1">Mitochondrion</location>
    </subcellularLocation>
</comment>
<dbReference type="GO" id="GO:0005739">
    <property type="term" value="C:mitochondrion"/>
    <property type="evidence" value="ECO:0007669"/>
    <property type="project" value="UniProtKB-SubCell"/>
</dbReference>
<sequence>MNRLNLRRIIYKTICSYSTKPTSPPAVLSKIRQDLVSAMKNKDSNRSTVLKGLLTQVLNASKTERPVHTELQMLGLLNRTIKESQKATQEFKAAGRDELVEKEEAQINVLEEYAGLIKVKDEKEIETWVQGVIARMTQEGTKLTVGEVLKTLFSSEALEEKPAEKGKVVKKVNQILNASSKQ</sequence>
<dbReference type="SUPFAM" id="SSF89095">
    <property type="entry name" value="GatB/YqeY motif"/>
    <property type="match status" value="1"/>
</dbReference>
<name>A0A381L456_BLUGR</name>
<organism evidence="2">
    <name type="scientific">Blumeria graminis f. sp. tritici 96224</name>
    <dbReference type="NCBI Taxonomy" id="1268274"/>
    <lineage>
        <taxon>Eukaryota</taxon>
        <taxon>Fungi</taxon>
        <taxon>Dikarya</taxon>
        <taxon>Ascomycota</taxon>
        <taxon>Pezizomycotina</taxon>
        <taxon>Leotiomycetes</taxon>
        <taxon>Erysiphales</taxon>
        <taxon>Erysiphaceae</taxon>
        <taxon>Blumeria</taxon>
    </lineage>
</organism>
<gene>
    <name evidence="1" type="primary">AIM41</name>
    <name evidence="2" type="ORF">BGT96224V2_LOCUS1218</name>
</gene>
<dbReference type="InterPro" id="IPR003789">
    <property type="entry name" value="Asn/Gln_tRNA_amidoTrase-B-like"/>
</dbReference>
<dbReference type="EMBL" id="UIGY01000006">
    <property type="protein sequence ID" value="SUZ08016.1"/>
    <property type="molecule type" value="Genomic_DNA"/>
</dbReference>
<dbReference type="GO" id="GO:0016884">
    <property type="term" value="F:carbon-nitrogen ligase activity, with glutamine as amido-N-donor"/>
    <property type="evidence" value="ECO:0007669"/>
    <property type="project" value="UniProtKB-UniRule"/>
</dbReference>
<keyword evidence="1" id="KW-0496">Mitochondrion</keyword>
<dbReference type="InterPro" id="IPR019004">
    <property type="entry name" value="YqeY/Aim41"/>
</dbReference>
<dbReference type="Gene3D" id="1.10.1510.10">
    <property type="entry name" value="Uncharacterised protein YqeY/AIM41 PF09424, N-terminal domain"/>
    <property type="match status" value="1"/>
</dbReference>
<protein>
    <recommendedName>
        <fullName evidence="1">Altered inheritance of mitochondria protein 41</fullName>
    </recommendedName>
</protein>
<evidence type="ECO:0000313" key="2">
    <source>
        <dbReference type="EMBL" id="SUZ08016.1"/>
    </source>
</evidence>
<dbReference type="Pfam" id="PF09424">
    <property type="entry name" value="YqeY"/>
    <property type="match status" value="1"/>
</dbReference>
<dbReference type="OrthoDB" id="538640at2759"/>
<reference evidence="2" key="1">
    <citation type="submission" date="2018-07" db="EMBL/GenBank/DDBJ databases">
        <authorList>
            <person name="Quirk P.G."/>
            <person name="Krulwich T.A."/>
        </authorList>
    </citation>
    <scope>NUCLEOTIDE SEQUENCE</scope>
    <source>
        <strain evidence="2">96224</strain>
    </source>
</reference>
<dbReference type="InterPro" id="IPR042184">
    <property type="entry name" value="YqeY/Aim41_N"/>
</dbReference>
<dbReference type="AlphaFoldDB" id="A0A381L456"/>
<accession>A0A381L456</accession>